<comment type="caution">
    <text evidence="4">The sequence shown here is derived from an EMBL/GenBank/DDBJ whole genome shotgun (WGS) entry which is preliminary data.</text>
</comment>
<dbReference type="Gene3D" id="3.40.50.720">
    <property type="entry name" value="NAD(P)-binding Rossmann-like Domain"/>
    <property type="match status" value="1"/>
</dbReference>
<dbReference type="InterPro" id="IPR000683">
    <property type="entry name" value="Gfo/Idh/MocA-like_OxRdtase_N"/>
</dbReference>
<evidence type="ECO:0000313" key="4">
    <source>
        <dbReference type="EMBL" id="MDI6101091.1"/>
    </source>
</evidence>
<evidence type="ECO:0000256" key="1">
    <source>
        <dbReference type="ARBA" id="ARBA00010928"/>
    </source>
</evidence>
<dbReference type="Proteomes" id="UP001241758">
    <property type="component" value="Unassembled WGS sequence"/>
</dbReference>
<name>A0ABT6WMX9_9ACTN</name>
<dbReference type="EMBL" id="JASCTH010000013">
    <property type="protein sequence ID" value="MDI6101091.1"/>
    <property type="molecule type" value="Genomic_DNA"/>
</dbReference>
<dbReference type="InterPro" id="IPR004104">
    <property type="entry name" value="Gfo/Idh/MocA-like_OxRdtase_C"/>
</dbReference>
<feature type="domain" description="Gfo/Idh/MocA-like oxidoreductase C-terminal" evidence="3">
    <location>
        <begin position="147"/>
        <end position="333"/>
    </location>
</feature>
<dbReference type="Pfam" id="PF01408">
    <property type="entry name" value="GFO_IDH_MocA"/>
    <property type="match status" value="1"/>
</dbReference>
<protein>
    <submittedName>
        <fullName evidence="4">Gfo/Idh/MocA family oxidoreductase</fullName>
    </submittedName>
</protein>
<keyword evidence="5" id="KW-1185">Reference proteome</keyword>
<evidence type="ECO:0000259" key="3">
    <source>
        <dbReference type="Pfam" id="PF02894"/>
    </source>
</evidence>
<dbReference type="PANTHER" id="PTHR43377">
    <property type="entry name" value="BILIVERDIN REDUCTASE A"/>
    <property type="match status" value="1"/>
</dbReference>
<dbReference type="PANTHER" id="PTHR43377:SF2">
    <property type="entry name" value="BINDING ROSSMANN FOLD OXIDOREDUCTASE, PUTATIVE (AFU_ORTHOLOGUE AFUA_4G00560)-RELATED"/>
    <property type="match status" value="1"/>
</dbReference>
<feature type="domain" description="Gfo/Idh/MocA-like oxidoreductase N-terminal" evidence="2">
    <location>
        <begin position="8"/>
        <end position="134"/>
    </location>
</feature>
<dbReference type="InterPro" id="IPR051450">
    <property type="entry name" value="Gfo/Idh/MocA_Oxidoreductases"/>
</dbReference>
<sequence length="443" mass="48852">MTQSPRRRYALVGAGSRAGMFLRAITGDHADVAELVAMADTNPARPAVHNERLARLGVPPVPVYDAADFTQMLKRERVDVVLVATVDRYHDHYVVAALEAGCDAITEKPMTVDAAGCRRILDAQRRTGRDVRVTFNYRFNPLHEAVKRVLASGEIGEIGSVHFEWLLDVRHGADYFRRWHREKENSGGLLVHKAGHHFDLVNWWLDDSPSLVFAAGRLFFYGDQGRRHGYARDYDRAHGAAAADGDPFALRMADEPTMRELYLEAEQHDGYHRDRNVFAPGVTIEDDMAVLVRYAGGASMSYHLTAYAPWEGYRVMFNGSRGRLELEVVESDHVAPAAAAGVKGEPGAESTAEQGSKRLLVRPFWAPPREIAVDGLSRHGHGGADVRMLADLIRPDAPADPLGRTANAVDGARALLTGLAANESLVQGQAIRVQDLLDLEDIR</sequence>
<dbReference type="Gene3D" id="3.30.360.10">
    <property type="entry name" value="Dihydrodipicolinate Reductase, domain 2"/>
    <property type="match status" value="1"/>
</dbReference>
<dbReference type="SUPFAM" id="SSF55347">
    <property type="entry name" value="Glyceraldehyde-3-phosphate dehydrogenase-like, C-terminal domain"/>
    <property type="match status" value="1"/>
</dbReference>
<organism evidence="4 5">
    <name type="scientific">Actinoplanes sandaracinus</name>
    <dbReference type="NCBI Taxonomy" id="3045177"/>
    <lineage>
        <taxon>Bacteria</taxon>
        <taxon>Bacillati</taxon>
        <taxon>Actinomycetota</taxon>
        <taxon>Actinomycetes</taxon>
        <taxon>Micromonosporales</taxon>
        <taxon>Micromonosporaceae</taxon>
        <taxon>Actinoplanes</taxon>
    </lineage>
</organism>
<dbReference type="InterPro" id="IPR036291">
    <property type="entry name" value="NAD(P)-bd_dom_sf"/>
</dbReference>
<reference evidence="4 5" key="1">
    <citation type="submission" date="2023-05" db="EMBL/GenBank/DDBJ databases">
        <title>Actinoplanes sp. NEAU-A12 genome sequencing.</title>
        <authorList>
            <person name="Wang Z.-S."/>
        </authorList>
    </citation>
    <scope>NUCLEOTIDE SEQUENCE [LARGE SCALE GENOMIC DNA]</scope>
    <source>
        <strain evidence="4 5">NEAU-A12</strain>
    </source>
</reference>
<proteinExistence type="inferred from homology"/>
<accession>A0ABT6WMX9</accession>
<evidence type="ECO:0000259" key="2">
    <source>
        <dbReference type="Pfam" id="PF01408"/>
    </source>
</evidence>
<dbReference type="SUPFAM" id="SSF51735">
    <property type="entry name" value="NAD(P)-binding Rossmann-fold domains"/>
    <property type="match status" value="1"/>
</dbReference>
<evidence type="ECO:0000313" key="5">
    <source>
        <dbReference type="Proteomes" id="UP001241758"/>
    </source>
</evidence>
<dbReference type="Pfam" id="PF02894">
    <property type="entry name" value="GFO_IDH_MocA_C"/>
    <property type="match status" value="1"/>
</dbReference>
<dbReference type="RefSeq" id="WP_282761924.1">
    <property type="nucleotide sequence ID" value="NZ_JASCTH010000013.1"/>
</dbReference>
<comment type="similarity">
    <text evidence="1">Belongs to the Gfo/Idh/MocA family.</text>
</comment>
<gene>
    <name evidence="4" type="ORF">QLQ12_20980</name>
</gene>